<feature type="compositionally biased region" description="Polar residues" evidence="1">
    <location>
        <begin position="392"/>
        <end position="405"/>
    </location>
</feature>
<reference evidence="2 3" key="1">
    <citation type="journal article" date="2021" name="MBio">
        <title>A New Model Trypanosomatid, Novymonas esmeraldas: Genomic Perception of Its 'Candidatus Pandoraea novymonadis' Endosymbiont.</title>
        <authorList>
            <person name="Zakharova A."/>
            <person name="Saura A."/>
            <person name="Butenko A."/>
            <person name="Podesvova L."/>
            <person name="Warmusova S."/>
            <person name="Kostygov A.Y."/>
            <person name="Nenarokova A."/>
            <person name="Lukes J."/>
            <person name="Opperdoes F.R."/>
            <person name="Yurchenko V."/>
        </authorList>
    </citation>
    <scope>NUCLEOTIDE SEQUENCE [LARGE SCALE GENOMIC DNA]</scope>
    <source>
        <strain evidence="2 3">E262AT.01</strain>
    </source>
</reference>
<feature type="compositionally biased region" description="Low complexity" evidence="1">
    <location>
        <begin position="345"/>
        <end position="358"/>
    </location>
</feature>
<feature type="region of interest" description="Disordered" evidence="1">
    <location>
        <begin position="281"/>
        <end position="303"/>
    </location>
</feature>
<gene>
    <name evidence="2" type="ORF">NESM_000007500</name>
</gene>
<evidence type="ECO:0000313" key="3">
    <source>
        <dbReference type="Proteomes" id="UP001430356"/>
    </source>
</evidence>
<sequence>MHGKRFTTPAGPPAMRHNGYTQLHASSSSTSPGRSVAAARRSSGTVAPATAAPERRFASQARPRPRPSPAHMPFLAPTPERRPQAHLGSSSQSSMPSASVHHMLSELVDLSHSIAALLDQGQVSPSAPAPGAPDRQQEVSLKAQEIERIVRRVEAHFVDHIRTLEAANASLAEESRQLRGTLAAQRAGGGGGGVWEESEALDARDPAVWSGRSGNGGGAALGESEQLRRVLVAEKRQRLRVEEQTQLLTEQHAKVVGTLERRLKKQEEQLYDLIAAIDRGYGGGASTASASPTRSTDRSSPHRLATPRRLLRQQLAQHQQTQRALQQYKENLLFDPPSPTESEEATGTPTTAATAAAGEGLGLDDVRRTLESIRASKPLTVSDQLHSRAAAQESTAARRPTQSARQEPAAPRSPLRTPRQPHPPPPESAAAARADEVDEITMFLENITKELESLDVQ</sequence>
<evidence type="ECO:0000256" key="1">
    <source>
        <dbReference type="SAM" id="MobiDB-lite"/>
    </source>
</evidence>
<evidence type="ECO:0000313" key="2">
    <source>
        <dbReference type="EMBL" id="KAK7199624.1"/>
    </source>
</evidence>
<keyword evidence="3" id="KW-1185">Reference proteome</keyword>
<name>A0AAW0F212_9TRYP</name>
<feature type="compositionally biased region" description="Low complexity" evidence="1">
    <location>
        <begin position="89"/>
        <end position="99"/>
    </location>
</feature>
<dbReference type="EMBL" id="JAECZO010000001">
    <property type="protein sequence ID" value="KAK7199624.1"/>
    <property type="molecule type" value="Genomic_DNA"/>
</dbReference>
<dbReference type="AlphaFoldDB" id="A0AAW0F212"/>
<dbReference type="Proteomes" id="UP001430356">
    <property type="component" value="Unassembled WGS sequence"/>
</dbReference>
<feature type="region of interest" description="Disordered" evidence="1">
    <location>
        <begin position="375"/>
        <end position="437"/>
    </location>
</feature>
<feature type="region of interest" description="Disordered" evidence="1">
    <location>
        <begin position="333"/>
        <end position="363"/>
    </location>
</feature>
<comment type="caution">
    <text evidence="2">The sequence shown here is derived from an EMBL/GenBank/DDBJ whole genome shotgun (WGS) entry which is preliminary data.</text>
</comment>
<feature type="region of interest" description="Disordered" evidence="1">
    <location>
        <begin position="1"/>
        <end position="100"/>
    </location>
</feature>
<organism evidence="2 3">
    <name type="scientific">Novymonas esmeraldas</name>
    <dbReference type="NCBI Taxonomy" id="1808958"/>
    <lineage>
        <taxon>Eukaryota</taxon>
        <taxon>Discoba</taxon>
        <taxon>Euglenozoa</taxon>
        <taxon>Kinetoplastea</taxon>
        <taxon>Metakinetoplastina</taxon>
        <taxon>Trypanosomatida</taxon>
        <taxon>Trypanosomatidae</taxon>
        <taxon>Novymonas</taxon>
    </lineage>
</organism>
<proteinExistence type="predicted"/>
<feature type="compositionally biased region" description="Polar residues" evidence="1">
    <location>
        <begin position="19"/>
        <end position="33"/>
    </location>
</feature>
<protein>
    <submittedName>
        <fullName evidence="2">Uncharacterized protein</fullName>
    </submittedName>
</protein>
<accession>A0AAW0F212</accession>